<reference evidence="1 2" key="1">
    <citation type="journal article" date="2015" name="Stand. Genomic Sci.">
        <title>Genomic Encyclopedia of Bacterial and Archaeal Type Strains, Phase III: the genomes of soil and plant-associated and newly described type strains.</title>
        <authorList>
            <person name="Whitman W.B."/>
            <person name="Woyke T."/>
            <person name="Klenk H.P."/>
            <person name="Zhou Y."/>
            <person name="Lilburn T.G."/>
            <person name="Beck B.J."/>
            <person name="De Vos P."/>
            <person name="Vandamme P."/>
            <person name="Eisen J.A."/>
            <person name="Garrity G."/>
            <person name="Hugenholtz P."/>
            <person name="Kyrpides N.C."/>
        </authorList>
    </citation>
    <scope>NUCLEOTIDE SEQUENCE [LARGE SCALE GENOMIC DNA]</scope>
    <source>
        <strain evidence="1 2">CGMCC 1.6855</strain>
    </source>
</reference>
<dbReference type="AlphaFoldDB" id="A0A562MQH9"/>
<name>A0A562MQH9_9SPHI</name>
<evidence type="ECO:0000313" key="2">
    <source>
        <dbReference type="Proteomes" id="UP000315908"/>
    </source>
</evidence>
<dbReference type="OrthoDB" id="711194at2"/>
<proteinExistence type="predicted"/>
<dbReference type="RefSeq" id="WP_145327615.1">
    <property type="nucleotide sequence ID" value="NZ_VLKR01000006.1"/>
</dbReference>
<protein>
    <submittedName>
        <fullName evidence="1">Uncharacterized protein</fullName>
    </submittedName>
</protein>
<sequence>MDYKQINTFEKALEFKGETLEQFNERTKGMDIDTIGYEKVKAIVFALNGGKHVKRGYYPWFYNPTGSSSSFSYDDSAYDYDFAGVGARQLLKTSELARYAGRTFPLEYSQYINNTND</sequence>
<dbReference type="EMBL" id="VLKR01000006">
    <property type="protein sequence ID" value="TWI22174.1"/>
    <property type="molecule type" value="Genomic_DNA"/>
</dbReference>
<dbReference type="Proteomes" id="UP000315908">
    <property type="component" value="Unassembled WGS sequence"/>
</dbReference>
<accession>A0A562MQH9</accession>
<gene>
    <name evidence="1" type="ORF">IQ31_01579</name>
</gene>
<organism evidence="1 2">
    <name type="scientific">Sphingobacterium siyangense</name>
    <dbReference type="NCBI Taxonomy" id="459529"/>
    <lineage>
        <taxon>Bacteria</taxon>
        <taxon>Pseudomonadati</taxon>
        <taxon>Bacteroidota</taxon>
        <taxon>Sphingobacteriia</taxon>
        <taxon>Sphingobacteriales</taxon>
        <taxon>Sphingobacteriaceae</taxon>
        <taxon>Sphingobacterium</taxon>
    </lineage>
</organism>
<evidence type="ECO:0000313" key="1">
    <source>
        <dbReference type="EMBL" id="TWI22174.1"/>
    </source>
</evidence>
<comment type="caution">
    <text evidence="1">The sequence shown here is derived from an EMBL/GenBank/DDBJ whole genome shotgun (WGS) entry which is preliminary data.</text>
</comment>